<evidence type="ECO:0008006" key="4">
    <source>
        <dbReference type="Google" id="ProtNLM"/>
    </source>
</evidence>
<feature type="chain" id="PRO_5038985081" description="Secreted protein" evidence="1">
    <location>
        <begin position="24"/>
        <end position="67"/>
    </location>
</feature>
<name>A0A918M693_9ACTN</name>
<keyword evidence="3" id="KW-1185">Reference proteome</keyword>
<accession>A0A918M693</accession>
<dbReference type="EMBL" id="BMTP01000011">
    <property type="protein sequence ID" value="GGU49252.1"/>
    <property type="molecule type" value="Genomic_DNA"/>
</dbReference>
<evidence type="ECO:0000313" key="2">
    <source>
        <dbReference type="EMBL" id="GGU49252.1"/>
    </source>
</evidence>
<dbReference type="RefSeq" id="WP_189552464.1">
    <property type="nucleotide sequence ID" value="NZ_BMTP01000011.1"/>
</dbReference>
<reference evidence="2" key="2">
    <citation type="submission" date="2020-09" db="EMBL/GenBank/DDBJ databases">
        <authorList>
            <person name="Sun Q."/>
            <person name="Ohkuma M."/>
        </authorList>
    </citation>
    <scope>NUCLEOTIDE SEQUENCE</scope>
    <source>
        <strain evidence="2">JCM 4391</strain>
    </source>
</reference>
<keyword evidence="1" id="KW-0732">Signal</keyword>
<reference evidence="2" key="1">
    <citation type="journal article" date="2014" name="Int. J. Syst. Evol. Microbiol.">
        <title>Complete genome sequence of Corynebacterium casei LMG S-19264T (=DSM 44701T), isolated from a smear-ripened cheese.</title>
        <authorList>
            <consortium name="US DOE Joint Genome Institute (JGI-PGF)"/>
            <person name="Walter F."/>
            <person name="Albersmeier A."/>
            <person name="Kalinowski J."/>
            <person name="Ruckert C."/>
        </authorList>
    </citation>
    <scope>NUCLEOTIDE SEQUENCE</scope>
    <source>
        <strain evidence="2">JCM 4391</strain>
    </source>
</reference>
<protein>
    <recommendedName>
        <fullName evidence="4">Secreted protein</fullName>
    </recommendedName>
</protein>
<proteinExistence type="predicted"/>
<dbReference type="AlphaFoldDB" id="A0A918M693"/>
<dbReference type="Proteomes" id="UP000636661">
    <property type="component" value="Unassembled WGS sequence"/>
</dbReference>
<comment type="caution">
    <text evidence="2">The sequence shown here is derived from an EMBL/GenBank/DDBJ whole genome shotgun (WGS) entry which is preliminary data.</text>
</comment>
<evidence type="ECO:0000256" key="1">
    <source>
        <dbReference type="SAM" id="SignalP"/>
    </source>
</evidence>
<sequence length="67" mass="6515">MRRIAAVVLGTAAFLGYGALTSAAVTVPDPVAAVSCITTSTTELTTLVDPASPGLPSEVPGAACLAV</sequence>
<organism evidence="2 3">
    <name type="scientific">Streptomyces lavendofoliae</name>
    <dbReference type="NCBI Taxonomy" id="67314"/>
    <lineage>
        <taxon>Bacteria</taxon>
        <taxon>Bacillati</taxon>
        <taxon>Actinomycetota</taxon>
        <taxon>Actinomycetes</taxon>
        <taxon>Kitasatosporales</taxon>
        <taxon>Streptomycetaceae</taxon>
        <taxon>Streptomyces</taxon>
    </lineage>
</organism>
<gene>
    <name evidence="2" type="ORF">GCM10010274_42210</name>
</gene>
<evidence type="ECO:0000313" key="3">
    <source>
        <dbReference type="Proteomes" id="UP000636661"/>
    </source>
</evidence>
<feature type="signal peptide" evidence="1">
    <location>
        <begin position="1"/>
        <end position="23"/>
    </location>
</feature>